<dbReference type="SUPFAM" id="SSF52833">
    <property type="entry name" value="Thioredoxin-like"/>
    <property type="match status" value="1"/>
</dbReference>
<evidence type="ECO:0000313" key="2">
    <source>
        <dbReference type="Proteomes" id="UP000578449"/>
    </source>
</evidence>
<dbReference type="CDD" id="cd02972">
    <property type="entry name" value="DsbA_family"/>
    <property type="match status" value="1"/>
</dbReference>
<evidence type="ECO:0000313" key="1">
    <source>
        <dbReference type="EMBL" id="MBB5136318.1"/>
    </source>
</evidence>
<dbReference type="Gene3D" id="3.40.30.10">
    <property type="entry name" value="Glutaredoxin"/>
    <property type="match status" value="1"/>
</dbReference>
<dbReference type="EMBL" id="JACHGN010000014">
    <property type="protein sequence ID" value="MBB5136318.1"/>
    <property type="molecule type" value="Genomic_DNA"/>
</dbReference>
<reference evidence="1 2" key="1">
    <citation type="submission" date="2020-08" db="EMBL/GenBank/DDBJ databases">
        <title>Genomic Encyclopedia of Type Strains, Phase IV (KMG-IV): sequencing the most valuable type-strain genomes for metagenomic binning, comparative biology and taxonomic classification.</title>
        <authorList>
            <person name="Goeker M."/>
        </authorList>
    </citation>
    <scope>NUCLEOTIDE SEQUENCE [LARGE SCALE GENOMIC DNA]</scope>
    <source>
        <strain evidence="1 2">DSM 45615</strain>
    </source>
</reference>
<protein>
    <recommendedName>
        <fullName evidence="3">Disulfide bond formation protein DsbA</fullName>
    </recommendedName>
</protein>
<dbReference type="InterPro" id="IPR053977">
    <property type="entry name" value="Rv2466c-like"/>
</dbReference>
<evidence type="ECO:0008006" key="3">
    <source>
        <dbReference type="Google" id="ProtNLM"/>
    </source>
</evidence>
<name>A0A840P9I0_9ACTN</name>
<comment type="caution">
    <text evidence="1">The sequence shown here is derived from an EMBL/GenBank/DDBJ whole genome shotgun (WGS) entry which is preliminary data.</text>
</comment>
<sequence length="214" mass="23334">MTDAVTPKVPVDLWFDPSCPWAWMTSRWLLEVADVRPIEPRWRLMSLTVLNEDKDIPEDYRRMLVGAMGPVRVVAAAAAKYGEEVLGRLYTEIGVRFHNQGRVKDREAIPATLAEALEAAGLDPGLVSAIDSTEHDEYIRASHAEGIGLVGQEVGTPVIAVDGPEGKIAFFGPVVSPAPRGEAAGRLWDGVLLVAGTDGFFEIKRSRTRGPIFD</sequence>
<keyword evidence="2" id="KW-1185">Reference proteome</keyword>
<accession>A0A840P9I0</accession>
<dbReference type="Pfam" id="PF22234">
    <property type="entry name" value="Rv2466c-like"/>
    <property type="match status" value="1"/>
</dbReference>
<dbReference type="RefSeq" id="WP_185053221.1">
    <property type="nucleotide sequence ID" value="NZ_BAABIX010000047.1"/>
</dbReference>
<dbReference type="AlphaFoldDB" id="A0A840P9I0"/>
<proteinExistence type="predicted"/>
<dbReference type="Proteomes" id="UP000578449">
    <property type="component" value="Unassembled WGS sequence"/>
</dbReference>
<gene>
    <name evidence="1" type="ORF">HNP84_006065</name>
</gene>
<dbReference type="InterPro" id="IPR036249">
    <property type="entry name" value="Thioredoxin-like_sf"/>
</dbReference>
<organism evidence="1 2">
    <name type="scientific">Thermocatellispora tengchongensis</name>
    <dbReference type="NCBI Taxonomy" id="1073253"/>
    <lineage>
        <taxon>Bacteria</taxon>
        <taxon>Bacillati</taxon>
        <taxon>Actinomycetota</taxon>
        <taxon>Actinomycetes</taxon>
        <taxon>Streptosporangiales</taxon>
        <taxon>Streptosporangiaceae</taxon>
        <taxon>Thermocatellispora</taxon>
    </lineage>
</organism>